<sequence>MVVATAAVVAVAAIEIVALESPTYSMKSSPGNPQELQKDPPDISEEDTLGFAGQEPLYELTECEEDATNSAPCTNETGHGSYNKSASGTTHTALRRDHRRLSTLRGDLNTQCKNKNSSDSDAHLRSHKATLRKCKNDALRRFER</sequence>
<feature type="compositionally biased region" description="Polar residues" evidence="1">
    <location>
        <begin position="22"/>
        <end position="35"/>
    </location>
</feature>
<evidence type="ECO:0000256" key="2">
    <source>
        <dbReference type="SAM" id="SignalP"/>
    </source>
</evidence>
<dbReference type="AlphaFoldDB" id="A0A7R9BT07"/>
<evidence type="ECO:0000313" key="3">
    <source>
        <dbReference type="EMBL" id="CAD7279422.1"/>
    </source>
</evidence>
<dbReference type="Proteomes" id="UP000678499">
    <property type="component" value="Unassembled WGS sequence"/>
</dbReference>
<gene>
    <name evidence="3" type="ORF">NMOB1V02_LOCUS7095</name>
</gene>
<organism evidence="3">
    <name type="scientific">Notodromas monacha</name>
    <dbReference type="NCBI Taxonomy" id="399045"/>
    <lineage>
        <taxon>Eukaryota</taxon>
        <taxon>Metazoa</taxon>
        <taxon>Ecdysozoa</taxon>
        <taxon>Arthropoda</taxon>
        <taxon>Crustacea</taxon>
        <taxon>Oligostraca</taxon>
        <taxon>Ostracoda</taxon>
        <taxon>Podocopa</taxon>
        <taxon>Podocopida</taxon>
        <taxon>Cypridocopina</taxon>
        <taxon>Cypridoidea</taxon>
        <taxon>Cyprididae</taxon>
        <taxon>Notodromas</taxon>
    </lineage>
</organism>
<dbReference type="EMBL" id="CAJPEX010001636">
    <property type="protein sequence ID" value="CAG0919574.1"/>
    <property type="molecule type" value="Genomic_DNA"/>
</dbReference>
<keyword evidence="2" id="KW-0732">Signal</keyword>
<dbReference type="EMBL" id="OA883673">
    <property type="protein sequence ID" value="CAD7279422.1"/>
    <property type="molecule type" value="Genomic_DNA"/>
</dbReference>
<feature type="compositionally biased region" description="Polar residues" evidence="1">
    <location>
        <begin position="68"/>
        <end position="92"/>
    </location>
</feature>
<reference evidence="3" key="1">
    <citation type="submission" date="2020-11" db="EMBL/GenBank/DDBJ databases">
        <authorList>
            <person name="Tran Van P."/>
        </authorList>
    </citation>
    <scope>NUCLEOTIDE SEQUENCE</scope>
</reference>
<feature type="region of interest" description="Disordered" evidence="1">
    <location>
        <begin position="63"/>
        <end position="127"/>
    </location>
</feature>
<feature type="non-terminal residue" evidence="3">
    <location>
        <position position="1"/>
    </location>
</feature>
<feature type="region of interest" description="Disordered" evidence="1">
    <location>
        <begin position="22"/>
        <end position="51"/>
    </location>
</feature>
<protein>
    <submittedName>
        <fullName evidence="3">Uncharacterized protein</fullName>
    </submittedName>
</protein>
<feature type="signal peptide" evidence="2">
    <location>
        <begin position="1"/>
        <end position="18"/>
    </location>
</feature>
<keyword evidence="4" id="KW-1185">Reference proteome</keyword>
<evidence type="ECO:0000256" key="1">
    <source>
        <dbReference type="SAM" id="MobiDB-lite"/>
    </source>
</evidence>
<name>A0A7R9BT07_9CRUS</name>
<evidence type="ECO:0000313" key="4">
    <source>
        <dbReference type="Proteomes" id="UP000678499"/>
    </source>
</evidence>
<accession>A0A7R9BT07</accession>
<feature type="chain" id="PRO_5036210232" evidence="2">
    <location>
        <begin position="19"/>
        <end position="144"/>
    </location>
</feature>
<proteinExistence type="predicted"/>